<evidence type="ECO:0000313" key="5">
    <source>
        <dbReference type="Proteomes" id="UP000464214"/>
    </source>
</evidence>
<dbReference type="SMART" id="SM00642">
    <property type="entry name" value="Aamy"/>
    <property type="match status" value="1"/>
</dbReference>
<feature type="signal peptide" evidence="2">
    <location>
        <begin position="1"/>
        <end position="22"/>
    </location>
</feature>
<dbReference type="Gene3D" id="2.60.40.10">
    <property type="entry name" value="Immunoglobulins"/>
    <property type="match status" value="2"/>
</dbReference>
<feature type="chain" id="PRO_5026807324" evidence="2">
    <location>
        <begin position="23"/>
        <end position="939"/>
    </location>
</feature>
<dbReference type="Pfam" id="PF16328">
    <property type="entry name" value="DUF4961"/>
    <property type="match status" value="1"/>
</dbReference>
<sequence length="939" mass="104901">MKYTLRLLCLLWLVLLAKTGQAQVVTWSPSFPSETDKVTIIFDATKGNRGLLDVTTPIYAHTGVLVNNGTTWTHVKSGWEVGIEATKLTSIGNNKYQLVIDNPRTYYGVAADEEITALMFVFWSKTATGTKEGKDTENKDIKVPVFKSGGVNVTITQPAVGMNPYFVDQNQTIQVKGTASASSSLKLYVNGQKVSEATGTSLEATLTAAAAGYNKVKLTAEDAGTILAADSFGFVVRTATQVMALPATAKDGVTYLSPTSVLLNLYAPNKQSVYAMGDFNNWQASTPLYKTPDGTRFWTRIDNLTPKKEYAYQYLVDETIKIADPYTEKVLDSNNDQYLEASTYPNLKPYPTGKTTGQVSVLQTDQTPYAWQVTNFQAPKKTDMVIYELLLRDFLANHNYQSLSDTLSYLKRLGVNTIELMPINEFEGNLSWGYNSSFYFAPDKYYGSKDMLKRFIDEAHKNGMAVIMDMVLNHSFGQSPMVQLYFNSATGKTTPESPWFNPDPTHDYNVGHDFNHESLATQYFVDRVNEFWLQEYHIDGYRFDLSKGFTQKQTLGNVGLWGQYDESRVRILKRMADHIWSVDADATVILEHLADNSEEKVLADYGMMLWGNLNYNYRQAAKGFVNDSNFDWISYKRRGWNSPHVVGYMESHDEERLMYDVLRNGGSSGNYSTRTLTNALKRMRLAAGFFFTIPGPKMIWQFGEVGYDISIDQNGRTGNKPVLWNYYQEAERKKLYDVYAALIKLKIEQPAFESNDFTLDLGGLVKRIHIQDPSMNVAIVGNFGLTATSADAQFQYTGTWYDYMSGEELVVTNVNQLITLQPGEMRLYTSKKITNSGIITGVAEDKNSPVKGLVAYPNPSYNGQATLSFQLASSSSVSIHLYDTMGRLVNSQELGKQAAGTKTVKLPLTTPVAGRLAPGMYICKVITGETAQSVQIVVQ</sequence>
<dbReference type="InterPro" id="IPR014756">
    <property type="entry name" value="Ig_E-set"/>
</dbReference>
<dbReference type="CDD" id="cd11350">
    <property type="entry name" value="AmyAc_4"/>
    <property type="match status" value="1"/>
</dbReference>
<dbReference type="NCBIfam" id="TIGR04183">
    <property type="entry name" value="Por_Secre_tail"/>
    <property type="match status" value="1"/>
</dbReference>
<accession>A0A6P1P0U9</accession>
<proteinExistence type="inferred from homology"/>
<evidence type="ECO:0000256" key="2">
    <source>
        <dbReference type="SAM" id="SignalP"/>
    </source>
</evidence>
<dbReference type="InterPro" id="IPR006047">
    <property type="entry name" value="GH13_cat_dom"/>
</dbReference>
<dbReference type="PANTHER" id="PTHR43002">
    <property type="entry name" value="GLYCOGEN DEBRANCHING ENZYME"/>
    <property type="match status" value="1"/>
</dbReference>
<organism evidence="4 5">
    <name type="scientific">Nibribacter ruber</name>
    <dbReference type="NCBI Taxonomy" id="2698458"/>
    <lineage>
        <taxon>Bacteria</taxon>
        <taxon>Pseudomonadati</taxon>
        <taxon>Bacteroidota</taxon>
        <taxon>Cytophagia</taxon>
        <taxon>Cytophagales</taxon>
        <taxon>Hymenobacteraceae</taxon>
        <taxon>Nibribacter</taxon>
    </lineage>
</organism>
<dbReference type="InterPro" id="IPR026444">
    <property type="entry name" value="Secre_tail"/>
</dbReference>
<evidence type="ECO:0000259" key="3">
    <source>
        <dbReference type="SMART" id="SM00642"/>
    </source>
</evidence>
<dbReference type="KEGG" id="nib:GU926_04145"/>
<dbReference type="Gene3D" id="2.60.40.4070">
    <property type="match status" value="1"/>
</dbReference>
<reference evidence="4 5" key="1">
    <citation type="submission" date="2020-01" db="EMBL/GenBank/DDBJ databases">
        <authorList>
            <person name="Kim M."/>
        </authorList>
    </citation>
    <scope>NUCLEOTIDE SEQUENCE [LARGE SCALE GENOMIC DNA]</scope>
    <source>
        <strain evidence="4 5">BT10</strain>
    </source>
</reference>
<gene>
    <name evidence="4" type="ORF">GU926_04145</name>
</gene>
<dbReference type="SUPFAM" id="SSF51445">
    <property type="entry name" value="(Trans)glycosidases"/>
    <property type="match status" value="1"/>
</dbReference>
<dbReference type="Pfam" id="PF18962">
    <property type="entry name" value="Por_Secre_tail"/>
    <property type="match status" value="1"/>
</dbReference>
<dbReference type="Gene3D" id="3.20.20.80">
    <property type="entry name" value="Glycosidases"/>
    <property type="match status" value="1"/>
</dbReference>
<evidence type="ECO:0000256" key="1">
    <source>
        <dbReference type="ARBA" id="ARBA00008061"/>
    </source>
</evidence>
<dbReference type="Proteomes" id="UP000464214">
    <property type="component" value="Chromosome"/>
</dbReference>
<dbReference type="RefSeq" id="WP_160689298.1">
    <property type="nucleotide sequence ID" value="NZ_CP047897.1"/>
</dbReference>
<dbReference type="InterPro" id="IPR032522">
    <property type="entry name" value="DUF4961"/>
</dbReference>
<dbReference type="Pfam" id="PF00128">
    <property type="entry name" value="Alpha-amylase"/>
    <property type="match status" value="1"/>
</dbReference>
<feature type="domain" description="Glycosyl hydrolase family 13 catalytic" evidence="3">
    <location>
        <begin position="388"/>
        <end position="746"/>
    </location>
</feature>
<dbReference type="SUPFAM" id="SSF81296">
    <property type="entry name" value="E set domains"/>
    <property type="match status" value="1"/>
</dbReference>
<keyword evidence="2" id="KW-0732">Signal</keyword>
<protein>
    <submittedName>
        <fullName evidence="4">T9SS type A sorting domain-containing protein</fullName>
    </submittedName>
</protein>
<dbReference type="InterPro" id="IPR017853">
    <property type="entry name" value="GH"/>
</dbReference>
<dbReference type="AlphaFoldDB" id="A0A6P1P0U9"/>
<keyword evidence="5" id="KW-1185">Reference proteome</keyword>
<name>A0A6P1P0U9_9BACT</name>
<dbReference type="GO" id="GO:0005975">
    <property type="term" value="P:carbohydrate metabolic process"/>
    <property type="evidence" value="ECO:0007669"/>
    <property type="project" value="InterPro"/>
</dbReference>
<dbReference type="InterPro" id="IPR013783">
    <property type="entry name" value="Ig-like_fold"/>
</dbReference>
<dbReference type="EMBL" id="CP047897">
    <property type="protein sequence ID" value="QHL86672.1"/>
    <property type="molecule type" value="Genomic_DNA"/>
</dbReference>
<evidence type="ECO:0000313" key="4">
    <source>
        <dbReference type="EMBL" id="QHL86672.1"/>
    </source>
</evidence>
<comment type="similarity">
    <text evidence="1">Belongs to the glycosyl hydrolase 13 family.</text>
</comment>